<sequence>MYGSLPPSSGDYAVLKSGFLQMTMVSWARIDTSVASGQPHQLPQPESRPPFLKQSNTSFSASSQLGTKESVAGITKRVNSNRDESGATTTNDVLPYNAAVAGSSSRNHLSSDAPVKSKKDPPTLSLSLYNLGEGGQKNSPSSSERRHMRMIRNRESASRHELESR</sequence>
<evidence type="ECO:0000313" key="3">
    <source>
        <dbReference type="Proteomes" id="UP000250235"/>
    </source>
</evidence>
<protein>
    <submittedName>
        <fullName evidence="2">Uncharacterized protein</fullName>
    </submittedName>
</protein>
<feature type="region of interest" description="Disordered" evidence="1">
    <location>
        <begin position="36"/>
        <end position="165"/>
    </location>
</feature>
<feature type="compositionally biased region" description="Polar residues" evidence="1">
    <location>
        <begin position="53"/>
        <end position="67"/>
    </location>
</feature>
<feature type="compositionally biased region" description="Basic and acidic residues" evidence="1">
    <location>
        <begin position="152"/>
        <end position="165"/>
    </location>
</feature>
<accession>A0A2Z7BS71</accession>
<dbReference type="Proteomes" id="UP000250235">
    <property type="component" value="Unassembled WGS sequence"/>
</dbReference>
<evidence type="ECO:0000256" key="1">
    <source>
        <dbReference type="SAM" id="MobiDB-lite"/>
    </source>
</evidence>
<name>A0A2Z7BS71_9LAMI</name>
<gene>
    <name evidence="2" type="ORF">F511_24848</name>
</gene>
<keyword evidence="3" id="KW-1185">Reference proteome</keyword>
<proteinExistence type="predicted"/>
<organism evidence="2 3">
    <name type="scientific">Dorcoceras hygrometricum</name>
    <dbReference type="NCBI Taxonomy" id="472368"/>
    <lineage>
        <taxon>Eukaryota</taxon>
        <taxon>Viridiplantae</taxon>
        <taxon>Streptophyta</taxon>
        <taxon>Embryophyta</taxon>
        <taxon>Tracheophyta</taxon>
        <taxon>Spermatophyta</taxon>
        <taxon>Magnoliopsida</taxon>
        <taxon>eudicotyledons</taxon>
        <taxon>Gunneridae</taxon>
        <taxon>Pentapetalae</taxon>
        <taxon>asterids</taxon>
        <taxon>lamiids</taxon>
        <taxon>Lamiales</taxon>
        <taxon>Gesneriaceae</taxon>
        <taxon>Didymocarpoideae</taxon>
        <taxon>Trichosporeae</taxon>
        <taxon>Loxocarpinae</taxon>
        <taxon>Dorcoceras</taxon>
    </lineage>
</organism>
<evidence type="ECO:0000313" key="2">
    <source>
        <dbReference type="EMBL" id="KZV37441.1"/>
    </source>
</evidence>
<reference evidence="2 3" key="1">
    <citation type="journal article" date="2015" name="Proc. Natl. Acad. Sci. U.S.A.">
        <title>The resurrection genome of Boea hygrometrica: A blueprint for survival of dehydration.</title>
        <authorList>
            <person name="Xiao L."/>
            <person name="Yang G."/>
            <person name="Zhang L."/>
            <person name="Yang X."/>
            <person name="Zhao S."/>
            <person name="Ji Z."/>
            <person name="Zhou Q."/>
            <person name="Hu M."/>
            <person name="Wang Y."/>
            <person name="Chen M."/>
            <person name="Xu Y."/>
            <person name="Jin H."/>
            <person name="Xiao X."/>
            <person name="Hu G."/>
            <person name="Bao F."/>
            <person name="Hu Y."/>
            <person name="Wan P."/>
            <person name="Li L."/>
            <person name="Deng X."/>
            <person name="Kuang T."/>
            <person name="Xiang C."/>
            <person name="Zhu J.K."/>
            <person name="Oliver M.J."/>
            <person name="He Y."/>
        </authorList>
    </citation>
    <scope>NUCLEOTIDE SEQUENCE [LARGE SCALE GENOMIC DNA]</scope>
    <source>
        <strain evidence="3">cv. XS01</strain>
    </source>
</reference>
<dbReference type="AlphaFoldDB" id="A0A2Z7BS71"/>
<dbReference type="EMBL" id="KV003125">
    <property type="protein sequence ID" value="KZV37441.1"/>
    <property type="molecule type" value="Genomic_DNA"/>
</dbReference>